<keyword evidence="1" id="KW-0694">RNA-binding</keyword>
<comment type="caution">
    <text evidence="3">The sequence shown here is derived from an EMBL/GenBank/DDBJ whole genome shotgun (WGS) entry which is preliminary data.</text>
</comment>
<dbReference type="Pfam" id="PF00271">
    <property type="entry name" value="Helicase_C"/>
    <property type="match status" value="1"/>
</dbReference>
<accession>A0AAV6KQI1</accession>
<evidence type="ECO:0000313" key="3">
    <source>
        <dbReference type="EMBL" id="KAG5554675.1"/>
    </source>
</evidence>
<sequence>MGSKGGIPPEESTVSGFPFRSTVWLCKSPFVAVKWYSSLIMPPEFADRGAEFRLRGYVTITFEIETPTCAVLFPSRSLGTVSVSADFICPIEGMRATTFIEPFLVIEYTWNDIDEGKVCPFASKRIHELDGKIVWSRMIERNNFPLDERRGYGLHTRLTRYKSFKEGHKRILDATDLVGKGIDIEQVNIVFNYDMPDYADTYLHRLGSVYFFFQLCFLLKTRKNESCLCSLDQFYSSHTHLGFAAALTGRAPSDMIYIVDAVGSTIAWPADFVILDSSFPREDNVEVLGLKKCGVIESWARLFAIPYDTGSVQFKRLTPLCSAKDGEVMMEIDRNRFVVSRKKHIGLWADKEVLL</sequence>
<organism evidence="3 4">
    <name type="scientific">Rhododendron griersonianum</name>
    <dbReference type="NCBI Taxonomy" id="479676"/>
    <lineage>
        <taxon>Eukaryota</taxon>
        <taxon>Viridiplantae</taxon>
        <taxon>Streptophyta</taxon>
        <taxon>Embryophyta</taxon>
        <taxon>Tracheophyta</taxon>
        <taxon>Spermatophyta</taxon>
        <taxon>Magnoliopsida</taxon>
        <taxon>eudicotyledons</taxon>
        <taxon>Gunneridae</taxon>
        <taxon>Pentapetalae</taxon>
        <taxon>asterids</taxon>
        <taxon>Ericales</taxon>
        <taxon>Ericaceae</taxon>
        <taxon>Ericoideae</taxon>
        <taxon>Rhodoreae</taxon>
        <taxon>Rhododendron</taxon>
    </lineage>
</organism>
<evidence type="ECO:0000259" key="2">
    <source>
        <dbReference type="Pfam" id="PF00271"/>
    </source>
</evidence>
<dbReference type="Proteomes" id="UP000823749">
    <property type="component" value="Chromosome 4"/>
</dbReference>
<feature type="domain" description="Helicase C-terminal" evidence="2">
    <location>
        <begin position="155"/>
        <end position="207"/>
    </location>
</feature>
<evidence type="ECO:0000256" key="1">
    <source>
        <dbReference type="ARBA" id="ARBA00022884"/>
    </source>
</evidence>
<dbReference type="EMBL" id="JACTNZ010000004">
    <property type="protein sequence ID" value="KAG5554675.1"/>
    <property type="molecule type" value="Genomic_DNA"/>
</dbReference>
<dbReference type="InterPro" id="IPR027417">
    <property type="entry name" value="P-loop_NTPase"/>
</dbReference>
<proteinExistence type="predicted"/>
<dbReference type="Gene3D" id="3.40.50.300">
    <property type="entry name" value="P-loop containing nucleotide triphosphate hydrolases"/>
    <property type="match status" value="1"/>
</dbReference>
<keyword evidence="4" id="KW-1185">Reference proteome</keyword>
<gene>
    <name evidence="3" type="ORF">RHGRI_012285</name>
</gene>
<dbReference type="GO" id="GO:0003723">
    <property type="term" value="F:RNA binding"/>
    <property type="evidence" value="ECO:0007669"/>
    <property type="project" value="UniProtKB-KW"/>
</dbReference>
<dbReference type="InterPro" id="IPR001650">
    <property type="entry name" value="Helicase_C-like"/>
</dbReference>
<protein>
    <recommendedName>
        <fullName evidence="2">Helicase C-terminal domain-containing protein</fullName>
    </recommendedName>
</protein>
<reference evidence="3" key="1">
    <citation type="submission" date="2020-08" db="EMBL/GenBank/DDBJ databases">
        <title>Plant Genome Project.</title>
        <authorList>
            <person name="Zhang R.-G."/>
        </authorList>
    </citation>
    <scope>NUCLEOTIDE SEQUENCE</scope>
    <source>
        <strain evidence="3">WSP0</strain>
        <tissue evidence="3">Leaf</tissue>
    </source>
</reference>
<dbReference type="AlphaFoldDB" id="A0AAV6KQI1"/>
<name>A0AAV6KQI1_9ERIC</name>
<dbReference type="SUPFAM" id="SSF52540">
    <property type="entry name" value="P-loop containing nucleoside triphosphate hydrolases"/>
    <property type="match status" value="1"/>
</dbReference>
<evidence type="ECO:0000313" key="4">
    <source>
        <dbReference type="Proteomes" id="UP000823749"/>
    </source>
</evidence>
<dbReference type="PANTHER" id="PTHR47958">
    <property type="entry name" value="ATP-DEPENDENT RNA HELICASE DBP3"/>
    <property type="match status" value="1"/>
</dbReference>